<dbReference type="Gene3D" id="1.10.630.10">
    <property type="entry name" value="Cytochrome P450"/>
    <property type="match status" value="1"/>
</dbReference>
<dbReference type="PROSITE" id="PS00086">
    <property type="entry name" value="CYTOCHROME_P450"/>
    <property type="match status" value="1"/>
</dbReference>
<dbReference type="GO" id="GO:0016705">
    <property type="term" value="F:oxidoreductase activity, acting on paired donors, with incorporation or reduction of molecular oxygen"/>
    <property type="evidence" value="ECO:0007669"/>
    <property type="project" value="InterPro"/>
</dbReference>
<proteinExistence type="inferred from homology"/>
<protein>
    <recommendedName>
        <fullName evidence="13">Cytochrome P450</fullName>
    </recommendedName>
</protein>
<keyword evidence="3 8" id="KW-0349">Heme</keyword>
<sequence length="502" mass="58327">MFLFLLFTVSIFGYYLWSWTFWKRRGINGPIGWPFLGSTNEMLADKYPPFLKLRDWTKKYGRVYGITEGPSNTLVISDPNMINDIFVKQFDKFYGRKLNPIQGDPNNDKFAHVFLTEGYRWKRLRDISSPTFANINLRKLLPVIELSARQFVDFLENQKEPVEILRLYQEFSMDVIGRLTMGQDSSQMFQNPLLPDIRYFFEHNRWQIWMIATVFPPAATLLRSLFFFFSIFGGGPFVNVMKTIENAIKKRIETRNQYGINEPIDFIDLFLDAKVDEIETDKFDEFKKSNTKVGKKLTIDEIIGQCFVFLVAGFDTTALTLTYISYLLATNPDKMRKVQKEINENCKSSSSISFDELTNLKYLDCVIKETLRLYPLATLANSRNCMKTTQVGDFLIEKGTGIQIDTWTLHHDPQIWGEDVEEFKPERFIEPSVDLKSCYLPFGLGPRQCIGMRLANTTLKLLLARILMKFDFETCEKTTIPLNLIGRSTTAPDNLYLKLRSH</sequence>
<keyword evidence="10" id="KW-1133">Transmembrane helix</keyword>
<dbReference type="FunFam" id="1.10.630.10:FF:000182">
    <property type="entry name" value="Cytochrome P450 3A4"/>
    <property type="match status" value="1"/>
</dbReference>
<evidence type="ECO:0000313" key="12">
    <source>
        <dbReference type="Proteomes" id="UP001152747"/>
    </source>
</evidence>
<evidence type="ECO:0000256" key="6">
    <source>
        <dbReference type="ARBA" id="ARBA00023004"/>
    </source>
</evidence>
<evidence type="ECO:0000256" key="1">
    <source>
        <dbReference type="ARBA" id="ARBA00001971"/>
    </source>
</evidence>
<dbReference type="OrthoDB" id="2789670at2759"/>
<feature type="transmembrane region" description="Helical" evidence="10">
    <location>
        <begin position="307"/>
        <end position="329"/>
    </location>
</feature>
<dbReference type="GO" id="GO:0004497">
    <property type="term" value="F:monooxygenase activity"/>
    <property type="evidence" value="ECO:0007669"/>
    <property type="project" value="UniProtKB-KW"/>
</dbReference>
<keyword evidence="12" id="KW-1185">Reference proteome</keyword>
<feature type="binding site" description="axial binding residue" evidence="8">
    <location>
        <position position="449"/>
    </location>
    <ligand>
        <name>heme</name>
        <dbReference type="ChEBI" id="CHEBI:30413"/>
    </ligand>
    <ligandPart>
        <name>Fe</name>
        <dbReference type="ChEBI" id="CHEBI:18248"/>
    </ligandPart>
</feature>
<evidence type="ECO:0000256" key="9">
    <source>
        <dbReference type="RuleBase" id="RU000461"/>
    </source>
</evidence>
<evidence type="ECO:0000256" key="5">
    <source>
        <dbReference type="ARBA" id="ARBA00023002"/>
    </source>
</evidence>
<comment type="cofactor">
    <cofactor evidence="1 8">
        <name>heme</name>
        <dbReference type="ChEBI" id="CHEBI:30413"/>
    </cofactor>
</comment>
<dbReference type="PRINTS" id="PR00463">
    <property type="entry name" value="EP450I"/>
</dbReference>
<dbReference type="GO" id="GO:0020037">
    <property type="term" value="F:heme binding"/>
    <property type="evidence" value="ECO:0007669"/>
    <property type="project" value="InterPro"/>
</dbReference>
<dbReference type="GO" id="GO:0005506">
    <property type="term" value="F:iron ion binding"/>
    <property type="evidence" value="ECO:0007669"/>
    <property type="project" value="InterPro"/>
</dbReference>
<evidence type="ECO:0000256" key="2">
    <source>
        <dbReference type="ARBA" id="ARBA00010617"/>
    </source>
</evidence>
<comment type="caution">
    <text evidence="11">The sequence shown here is derived from an EMBL/GenBank/DDBJ whole genome shotgun (WGS) entry which is preliminary data.</text>
</comment>
<keyword evidence="4 8" id="KW-0479">Metal-binding</keyword>
<name>A0A9P1ICE4_9PELO</name>
<comment type="similarity">
    <text evidence="2 9">Belongs to the cytochrome P450 family.</text>
</comment>
<evidence type="ECO:0000256" key="8">
    <source>
        <dbReference type="PIRSR" id="PIRSR602401-1"/>
    </source>
</evidence>
<dbReference type="InterPro" id="IPR050476">
    <property type="entry name" value="Insect_CytP450_Detox"/>
</dbReference>
<accession>A0A9P1ICE4</accession>
<evidence type="ECO:0000313" key="11">
    <source>
        <dbReference type="EMBL" id="CAI5442490.1"/>
    </source>
</evidence>
<evidence type="ECO:0000256" key="7">
    <source>
        <dbReference type="ARBA" id="ARBA00023033"/>
    </source>
</evidence>
<dbReference type="SUPFAM" id="SSF48264">
    <property type="entry name" value="Cytochrome P450"/>
    <property type="match status" value="1"/>
</dbReference>
<evidence type="ECO:0008006" key="13">
    <source>
        <dbReference type="Google" id="ProtNLM"/>
    </source>
</evidence>
<keyword evidence="6 8" id="KW-0408">Iron</keyword>
<evidence type="ECO:0000256" key="4">
    <source>
        <dbReference type="ARBA" id="ARBA00022723"/>
    </source>
</evidence>
<organism evidence="11 12">
    <name type="scientific">Caenorhabditis angaria</name>
    <dbReference type="NCBI Taxonomy" id="860376"/>
    <lineage>
        <taxon>Eukaryota</taxon>
        <taxon>Metazoa</taxon>
        <taxon>Ecdysozoa</taxon>
        <taxon>Nematoda</taxon>
        <taxon>Chromadorea</taxon>
        <taxon>Rhabditida</taxon>
        <taxon>Rhabditina</taxon>
        <taxon>Rhabditomorpha</taxon>
        <taxon>Rhabditoidea</taxon>
        <taxon>Rhabditidae</taxon>
        <taxon>Peloderinae</taxon>
        <taxon>Caenorhabditis</taxon>
    </lineage>
</organism>
<dbReference type="InterPro" id="IPR002401">
    <property type="entry name" value="Cyt_P450_E_grp-I"/>
</dbReference>
<dbReference type="PRINTS" id="PR00385">
    <property type="entry name" value="P450"/>
</dbReference>
<dbReference type="Pfam" id="PF00067">
    <property type="entry name" value="p450"/>
    <property type="match status" value="1"/>
</dbReference>
<dbReference type="AlphaFoldDB" id="A0A9P1ICE4"/>
<reference evidence="11" key="1">
    <citation type="submission" date="2022-11" db="EMBL/GenBank/DDBJ databases">
        <authorList>
            <person name="Kikuchi T."/>
        </authorList>
    </citation>
    <scope>NUCLEOTIDE SEQUENCE</scope>
    <source>
        <strain evidence="11">PS1010</strain>
    </source>
</reference>
<dbReference type="InterPro" id="IPR036396">
    <property type="entry name" value="Cyt_P450_sf"/>
</dbReference>
<gene>
    <name evidence="11" type="ORF">CAMP_LOCUS5127</name>
</gene>
<dbReference type="PANTHER" id="PTHR24292:SF54">
    <property type="entry name" value="CYP9F3-RELATED"/>
    <property type="match status" value="1"/>
</dbReference>
<evidence type="ECO:0000256" key="10">
    <source>
        <dbReference type="SAM" id="Phobius"/>
    </source>
</evidence>
<keyword evidence="5 9" id="KW-0560">Oxidoreductase</keyword>
<dbReference type="PANTHER" id="PTHR24292">
    <property type="entry name" value="CYTOCHROME P450"/>
    <property type="match status" value="1"/>
</dbReference>
<keyword evidence="10" id="KW-0812">Transmembrane</keyword>
<keyword evidence="10" id="KW-0472">Membrane</keyword>
<dbReference type="Proteomes" id="UP001152747">
    <property type="component" value="Unassembled WGS sequence"/>
</dbReference>
<dbReference type="InterPro" id="IPR017972">
    <property type="entry name" value="Cyt_P450_CS"/>
</dbReference>
<dbReference type="EMBL" id="CANHGI010000002">
    <property type="protein sequence ID" value="CAI5442490.1"/>
    <property type="molecule type" value="Genomic_DNA"/>
</dbReference>
<dbReference type="CDD" id="cd11055">
    <property type="entry name" value="CYP3A-like"/>
    <property type="match status" value="1"/>
</dbReference>
<dbReference type="InterPro" id="IPR001128">
    <property type="entry name" value="Cyt_P450"/>
</dbReference>
<evidence type="ECO:0000256" key="3">
    <source>
        <dbReference type="ARBA" id="ARBA00022617"/>
    </source>
</evidence>
<keyword evidence="7 9" id="KW-0503">Monooxygenase</keyword>